<dbReference type="EMBL" id="BMDW01000015">
    <property type="protein sequence ID" value="GGA53665.1"/>
    <property type="molecule type" value="Genomic_DNA"/>
</dbReference>
<dbReference type="InterPro" id="IPR042245">
    <property type="entry name" value="Tgt2/MlaC_sf"/>
</dbReference>
<dbReference type="InterPro" id="IPR008869">
    <property type="entry name" value="MlaC/ttg2D"/>
</dbReference>
<keyword evidence="1" id="KW-0732">Signal</keyword>
<comment type="caution">
    <text evidence="2">The sequence shown here is derived from an EMBL/GenBank/DDBJ whole genome shotgun (WGS) entry which is preliminary data.</text>
</comment>
<reference evidence="3" key="1">
    <citation type="journal article" date="2019" name="Int. J. Syst. Evol. Microbiol.">
        <title>The Global Catalogue of Microorganisms (GCM) 10K type strain sequencing project: providing services to taxonomists for standard genome sequencing and annotation.</title>
        <authorList>
            <consortium name="The Broad Institute Genomics Platform"/>
            <consortium name="The Broad Institute Genome Sequencing Center for Infectious Disease"/>
            <person name="Wu L."/>
            <person name="Ma J."/>
        </authorList>
    </citation>
    <scope>NUCLEOTIDE SEQUENCE [LARGE SCALE GENOMIC DNA]</scope>
    <source>
        <strain evidence="3">CGMCC 1.10106</strain>
    </source>
</reference>
<proteinExistence type="predicted"/>
<dbReference type="Proteomes" id="UP000618591">
    <property type="component" value="Unassembled WGS sequence"/>
</dbReference>
<keyword evidence="3" id="KW-1185">Reference proteome</keyword>
<gene>
    <name evidence="2" type="ORF">GCM10011395_25080</name>
</gene>
<sequence>MTFRSRISMRAGLSVVALSVAGPALAQADPARAPVQILDDGLLAIMKGGSGLGAAGRAAKIGPVVDQTFDIGLITRLSVGPDWVKVAPADQTALVAGMRRLTVAQYAANFSSYSGQSFTIDPKIETRGADKLVRTTLSAPKDDSVAIGYRLRQSGGKWRIVDVYYRNAISQLATRRADFESIFAKGGAKALISHLDALAAKTGR</sequence>
<name>A0ABQ1GZL4_9SPHN</name>
<accession>A0ABQ1GZL4</accession>
<evidence type="ECO:0000313" key="2">
    <source>
        <dbReference type="EMBL" id="GGA53665.1"/>
    </source>
</evidence>
<dbReference type="PANTHER" id="PTHR36573:SF1">
    <property type="entry name" value="INTERMEMBRANE PHOSPHOLIPID TRANSPORT SYSTEM BINDING PROTEIN MLAC"/>
    <property type="match status" value="1"/>
</dbReference>
<feature type="chain" id="PRO_5045164434" evidence="1">
    <location>
        <begin position="27"/>
        <end position="204"/>
    </location>
</feature>
<dbReference type="Gene3D" id="3.10.450.710">
    <property type="entry name" value="Tgt2/MlaC"/>
    <property type="match status" value="1"/>
</dbReference>
<protein>
    <submittedName>
        <fullName evidence="2">Toluene tolerance protein</fullName>
    </submittedName>
</protein>
<evidence type="ECO:0000256" key="1">
    <source>
        <dbReference type="SAM" id="SignalP"/>
    </source>
</evidence>
<dbReference type="InterPro" id="IPR017842">
    <property type="entry name" value="Hopanoid_biosyn-assoc_HpnM"/>
</dbReference>
<organism evidence="2 3">
    <name type="scientific">Sphingomonas psychrolutea</name>
    <dbReference type="NCBI Taxonomy" id="1259676"/>
    <lineage>
        <taxon>Bacteria</taxon>
        <taxon>Pseudomonadati</taxon>
        <taxon>Pseudomonadota</taxon>
        <taxon>Alphaproteobacteria</taxon>
        <taxon>Sphingomonadales</taxon>
        <taxon>Sphingomonadaceae</taxon>
        <taxon>Sphingomonas</taxon>
    </lineage>
</organism>
<evidence type="ECO:0000313" key="3">
    <source>
        <dbReference type="Proteomes" id="UP000618591"/>
    </source>
</evidence>
<dbReference type="PANTHER" id="PTHR36573">
    <property type="entry name" value="INTERMEMBRANE PHOSPHOLIPID TRANSPORT SYSTEM BINDING PROTEIN MLAC"/>
    <property type="match status" value="1"/>
</dbReference>
<feature type="signal peptide" evidence="1">
    <location>
        <begin position="1"/>
        <end position="26"/>
    </location>
</feature>
<dbReference type="RefSeq" id="WP_188447982.1">
    <property type="nucleotide sequence ID" value="NZ_BMDW01000015.1"/>
</dbReference>
<dbReference type="Pfam" id="PF05494">
    <property type="entry name" value="MlaC"/>
    <property type="match status" value="1"/>
</dbReference>
<dbReference type="NCBIfam" id="TIGR03481">
    <property type="entry name" value="HpnM"/>
    <property type="match status" value="1"/>
</dbReference>